<evidence type="ECO:0000256" key="1">
    <source>
        <dbReference type="SAM" id="MobiDB-lite"/>
    </source>
</evidence>
<sequence length="103" mass="11429">MIKRNRGGIRISPRGEILGPSQDELAKAFSKNVFINQERKLGIEGDRYRPSLTLNDARQRPGVPQMTRRAASGKPKLLGSGGKWLKAENKGIEEGTNKGLRFI</sequence>
<evidence type="ECO:0000313" key="3">
    <source>
        <dbReference type="Proteomes" id="UP000827092"/>
    </source>
</evidence>
<keyword evidence="3" id="KW-1185">Reference proteome</keyword>
<dbReference type="PANTHER" id="PTHR34410:SF2">
    <property type="entry name" value="RRNA INTRON-ENCODED HOMING ENDONUCLEASE"/>
    <property type="match status" value="1"/>
</dbReference>
<evidence type="ECO:0000313" key="2">
    <source>
        <dbReference type="EMBL" id="KAG8171376.1"/>
    </source>
</evidence>
<protein>
    <submittedName>
        <fullName evidence="2">Uncharacterized protein</fullName>
    </submittedName>
</protein>
<gene>
    <name evidence="2" type="ORF">JTE90_027510</name>
</gene>
<organism evidence="2 3">
    <name type="scientific">Oedothorax gibbosus</name>
    <dbReference type="NCBI Taxonomy" id="931172"/>
    <lineage>
        <taxon>Eukaryota</taxon>
        <taxon>Metazoa</taxon>
        <taxon>Ecdysozoa</taxon>
        <taxon>Arthropoda</taxon>
        <taxon>Chelicerata</taxon>
        <taxon>Arachnida</taxon>
        <taxon>Araneae</taxon>
        <taxon>Araneomorphae</taxon>
        <taxon>Entelegynae</taxon>
        <taxon>Araneoidea</taxon>
        <taxon>Linyphiidae</taxon>
        <taxon>Erigoninae</taxon>
        <taxon>Oedothorax</taxon>
    </lineage>
</organism>
<dbReference type="PANTHER" id="PTHR34410">
    <property type="entry name" value="INTRON-ENCODED HOMING ENDONUCLEASE, PUTATIVE-RELATED"/>
    <property type="match status" value="1"/>
</dbReference>
<feature type="region of interest" description="Disordered" evidence="1">
    <location>
        <begin position="54"/>
        <end position="82"/>
    </location>
</feature>
<reference evidence="2 3" key="1">
    <citation type="journal article" date="2022" name="Nat. Ecol. Evol.">
        <title>A masculinizing supergene underlies an exaggerated male reproductive morph in a spider.</title>
        <authorList>
            <person name="Hendrickx F."/>
            <person name="De Corte Z."/>
            <person name="Sonet G."/>
            <person name="Van Belleghem S.M."/>
            <person name="Kostlbacher S."/>
            <person name="Vangestel C."/>
        </authorList>
    </citation>
    <scope>NUCLEOTIDE SEQUENCE [LARGE SCALE GENOMIC DNA]</scope>
    <source>
        <strain evidence="2">W744_W776</strain>
    </source>
</reference>
<name>A0AAV6TIW1_9ARAC</name>
<accession>A0AAV6TIW1</accession>
<dbReference type="Proteomes" id="UP000827092">
    <property type="component" value="Unassembled WGS sequence"/>
</dbReference>
<dbReference type="EMBL" id="JAFNEN010004066">
    <property type="protein sequence ID" value="KAG8171376.1"/>
    <property type="molecule type" value="Genomic_DNA"/>
</dbReference>
<proteinExistence type="predicted"/>
<dbReference type="AlphaFoldDB" id="A0AAV6TIW1"/>
<comment type="caution">
    <text evidence="2">The sequence shown here is derived from an EMBL/GenBank/DDBJ whole genome shotgun (WGS) entry which is preliminary data.</text>
</comment>